<dbReference type="EMBL" id="UINC01001150">
    <property type="protein sequence ID" value="SUZ72533.1"/>
    <property type="molecule type" value="Genomic_DNA"/>
</dbReference>
<sequence>VTDQNPHRLPRKVLPRHYAITLEPDLNGSSFRGTVAVDVDVIDETDTVVINAAELEIESVSVEQNEIFKASSVVMDEELERAEFVFPVVLQPGSARLSCSFKGTLNDKLRGFYRSTWTDEAGQERLIATTQFESTNARRAFPCFDEPDLKASFGVTLRVDDSLMAISCGELVRSTKLDDGRREDTFADTMVMSTYLVAFIVGELEATDPVDVNGVPLRIVHVPGKGDLTEFGLAAAEFSLRWLVDYYGIPYPAGKLDLIAVPDFAFGAMENLGCVTFRETLLLSDPERTTQAELTRIVDVIAHEIAHMWFGNLVTMDWWNGIWLKEAFATFMQVATTDAFRPEWRRWDGFCVERGAAFDTDSLASTRPIEFEVVSPQDAEAMYDVLTYEKGAAVVRMLEQFLGVEQFRSGVNHYLVTNSYGNTTTTDLWDSLETATGMPVRAAMDSWIFQGGHPVISVEACTEGVTVRQSRFGYGEVESATWHVPIIVRAQVGSETVERRLLLEDEEATIDLGGAPEWVVVNAGGHGFYRVSYDKVLRDALSSRALDVLSEAERYGLVDDTWSSVLAGALPAEEHIALVTGLASETDLPVWQRMLSSLEHLYSIADTAGQQRLSVLIRDLSTTGLGVLGFEPMDNEPALDRELRAALFVAAGTTGHDSSVREMANDLFVGASAGNRVEPNLAAAVVRVAAAAGGDAIHSTLVGLYREAPTPQLEVRYLMALLELEDIELFEQTLELITSEVRTQNAPYLLSAAMSHRQHGSVAWELVRNRWDDLNTKFPQNSIPRMVAGIRSLSTPRLAAEIRSFFENHPIPQGHLTLQQHLEKLSINVELRQREGHRLGG</sequence>
<dbReference type="Gene3D" id="1.25.50.20">
    <property type="match status" value="1"/>
</dbReference>
<dbReference type="Pfam" id="PF11838">
    <property type="entry name" value="ERAP1_C"/>
    <property type="match status" value="1"/>
</dbReference>
<evidence type="ECO:0000256" key="3">
    <source>
        <dbReference type="ARBA" id="ARBA00022438"/>
    </source>
</evidence>
<dbReference type="FunFam" id="1.10.390.10:FF:000006">
    <property type="entry name" value="Puromycin-sensitive aminopeptidase"/>
    <property type="match status" value="1"/>
</dbReference>
<comment type="similarity">
    <text evidence="2">Belongs to the peptidase M1 family.</text>
</comment>
<dbReference type="GO" id="GO:0008270">
    <property type="term" value="F:zinc ion binding"/>
    <property type="evidence" value="ECO:0007669"/>
    <property type="project" value="InterPro"/>
</dbReference>
<evidence type="ECO:0000256" key="2">
    <source>
        <dbReference type="ARBA" id="ARBA00010136"/>
    </source>
</evidence>
<keyword evidence="7" id="KW-0862">Zinc</keyword>
<dbReference type="Gene3D" id="2.60.40.1730">
    <property type="entry name" value="tricorn interacting facor f3 domain"/>
    <property type="match status" value="1"/>
</dbReference>
<keyword evidence="6" id="KW-0378">Hydrolase</keyword>
<comment type="cofactor">
    <cofactor evidence="1">
        <name>Zn(2+)</name>
        <dbReference type="ChEBI" id="CHEBI:29105"/>
    </cofactor>
</comment>
<dbReference type="InterPro" id="IPR024571">
    <property type="entry name" value="ERAP1-like_C_dom"/>
</dbReference>
<organism evidence="12">
    <name type="scientific">marine metagenome</name>
    <dbReference type="NCBI Taxonomy" id="408172"/>
    <lineage>
        <taxon>unclassified sequences</taxon>
        <taxon>metagenomes</taxon>
        <taxon>ecological metagenomes</taxon>
    </lineage>
</organism>
<dbReference type="InterPro" id="IPR050344">
    <property type="entry name" value="Peptidase_M1_aminopeptidases"/>
</dbReference>
<dbReference type="InterPro" id="IPR001930">
    <property type="entry name" value="Peptidase_M1"/>
</dbReference>
<dbReference type="GO" id="GO:0043171">
    <property type="term" value="P:peptide catabolic process"/>
    <property type="evidence" value="ECO:0007669"/>
    <property type="project" value="TreeGrafter"/>
</dbReference>
<evidence type="ECO:0000259" key="11">
    <source>
        <dbReference type="Pfam" id="PF17900"/>
    </source>
</evidence>
<keyword evidence="4" id="KW-0645">Protease</keyword>
<dbReference type="SUPFAM" id="SSF63737">
    <property type="entry name" value="Leukotriene A4 hydrolase N-terminal domain"/>
    <property type="match status" value="1"/>
</dbReference>
<feature type="domain" description="ERAP1-like C-terminal" evidence="10">
    <location>
        <begin position="518"/>
        <end position="825"/>
    </location>
</feature>
<dbReference type="GO" id="GO:0006508">
    <property type="term" value="P:proteolysis"/>
    <property type="evidence" value="ECO:0007669"/>
    <property type="project" value="UniProtKB-KW"/>
</dbReference>
<feature type="non-terminal residue" evidence="12">
    <location>
        <position position="1"/>
    </location>
</feature>
<evidence type="ECO:0000256" key="1">
    <source>
        <dbReference type="ARBA" id="ARBA00001947"/>
    </source>
</evidence>
<evidence type="ECO:0000256" key="8">
    <source>
        <dbReference type="ARBA" id="ARBA00023049"/>
    </source>
</evidence>
<dbReference type="PANTHER" id="PTHR11533:SF174">
    <property type="entry name" value="PUROMYCIN-SENSITIVE AMINOPEPTIDASE-RELATED"/>
    <property type="match status" value="1"/>
</dbReference>
<name>A0A381Q4J8_9ZZZZ</name>
<dbReference type="Pfam" id="PF17900">
    <property type="entry name" value="Peptidase_M1_N"/>
    <property type="match status" value="1"/>
</dbReference>
<dbReference type="InterPro" id="IPR045357">
    <property type="entry name" value="Aminopeptidase_N-like_N"/>
</dbReference>
<dbReference type="PRINTS" id="PR00756">
    <property type="entry name" value="ALADIPTASE"/>
</dbReference>
<feature type="domain" description="Peptidase M1 membrane alanine aminopeptidase" evidence="9">
    <location>
        <begin position="236"/>
        <end position="447"/>
    </location>
</feature>
<dbReference type="PANTHER" id="PTHR11533">
    <property type="entry name" value="PROTEASE M1 ZINC METALLOPROTEASE"/>
    <property type="match status" value="1"/>
</dbReference>
<evidence type="ECO:0000256" key="6">
    <source>
        <dbReference type="ARBA" id="ARBA00022801"/>
    </source>
</evidence>
<accession>A0A381Q4J8</accession>
<dbReference type="FunFam" id="2.60.40.1730:FF:000002">
    <property type="entry name" value="Aminopeptidase"/>
    <property type="match status" value="1"/>
</dbReference>
<evidence type="ECO:0000256" key="7">
    <source>
        <dbReference type="ARBA" id="ARBA00022833"/>
    </source>
</evidence>
<evidence type="ECO:0000256" key="5">
    <source>
        <dbReference type="ARBA" id="ARBA00022723"/>
    </source>
</evidence>
<proteinExistence type="inferred from homology"/>
<dbReference type="InterPro" id="IPR027268">
    <property type="entry name" value="Peptidase_M4/M1_CTD_sf"/>
</dbReference>
<keyword evidence="8" id="KW-0482">Metalloprotease</keyword>
<reference evidence="12" key="1">
    <citation type="submission" date="2018-05" db="EMBL/GenBank/DDBJ databases">
        <authorList>
            <person name="Lanie J.A."/>
            <person name="Ng W.-L."/>
            <person name="Kazmierczak K.M."/>
            <person name="Andrzejewski T.M."/>
            <person name="Davidsen T.M."/>
            <person name="Wayne K.J."/>
            <person name="Tettelin H."/>
            <person name="Glass J.I."/>
            <person name="Rusch D."/>
            <person name="Podicherti R."/>
            <person name="Tsui H.-C.T."/>
            <person name="Winkler M.E."/>
        </authorList>
    </citation>
    <scope>NUCLEOTIDE SEQUENCE</scope>
</reference>
<dbReference type="InterPro" id="IPR034016">
    <property type="entry name" value="M1_APN-typ"/>
</dbReference>
<dbReference type="GO" id="GO:0042277">
    <property type="term" value="F:peptide binding"/>
    <property type="evidence" value="ECO:0007669"/>
    <property type="project" value="TreeGrafter"/>
</dbReference>
<gene>
    <name evidence="12" type="ORF">METZ01_LOCUS25387</name>
</gene>
<dbReference type="SUPFAM" id="SSF55486">
    <property type="entry name" value="Metalloproteases ('zincins'), catalytic domain"/>
    <property type="match status" value="1"/>
</dbReference>
<evidence type="ECO:0000256" key="4">
    <source>
        <dbReference type="ARBA" id="ARBA00022670"/>
    </source>
</evidence>
<evidence type="ECO:0008006" key="13">
    <source>
        <dbReference type="Google" id="ProtNLM"/>
    </source>
</evidence>
<evidence type="ECO:0000259" key="9">
    <source>
        <dbReference type="Pfam" id="PF01433"/>
    </source>
</evidence>
<protein>
    <recommendedName>
        <fullName evidence="13">Aminopeptidase</fullName>
    </recommendedName>
</protein>
<dbReference type="AlphaFoldDB" id="A0A381Q4J8"/>
<dbReference type="InterPro" id="IPR042097">
    <property type="entry name" value="Aminopeptidase_N-like_N_sf"/>
</dbReference>
<dbReference type="GO" id="GO:0070006">
    <property type="term" value="F:metalloaminopeptidase activity"/>
    <property type="evidence" value="ECO:0007669"/>
    <property type="project" value="TreeGrafter"/>
</dbReference>
<dbReference type="Gene3D" id="1.10.390.10">
    <property type="entry name" value="Neutral Protease Domain 2"/>
    <property type="match status" value="1"/>
</dbReference>
<keyword evidence="3" id="KW-0031">Aminopeptidase</keyword>
<dbReference type="Gene3D" id="2.60.40.1910">
    <property type="match status" value="1"/>
</dbReference>
<dbReference type="InterPro" id="IPR014782">
    <property type="entry name" value="Peptidase_M1_dom"/>
</dbReference>
<dbReference type="Pfam" id="PF01433">
    <property type="entry name" value="Peptidase_M1"/>
    <property type="match status" value="1"/>
</dbReference>
<evidence type="ECO:0000313" key="12">
    <source>
        <dbReference type="EMBL" id="SUZ72533.1"/>
    </source>
</evidence>
<feature type="domain" description="Aminopeptidase N-like N-terminal" evidence="11">
    <location>
        <begin position="15"/>
        <end position="196"/>
    </location>
</feature>
<dbReference type="GO" id="GO:0005737">
    <property type="term" value="C:cytoplasm"/>
    <property type="evidence" value="ECO:0007669"/>
    <property type="project" value="TreeGrafter"/>
</dbReference>
<dbReference type="CDD" id="cd09601">
    <property type="entry name" value="M1_APN-Q_like"/>
    <property type="match status" value="1"/>
</dbReference>
<evidence type="ECO:0000259" key="10">
    <source>
        <dbReference type="Pfam" id="PF11838"/>
    </source>
</evidence>
<dbReference type="GO" id="GO:0005615">
    <property type="term" value="C:extracellular space"/>
    <property type="evidence" value="ECO:0007669"/>
    <property type="project" value="TreeGrafter"/>
</dbReference>
<keyword evidence="5" id="KW-0479">Metal-binding</keyword>
<dbReference type="GO" id="GO:0016020">
    <property type="term" value="C:membrane"/>
    <property type="evidence" value="ECO:0007669"/>
    <property type="project" value="TreeGrafter"/>
</dbReference>